<organism evidence="2 3">
    <name type="scientific">Hymenobacter koreensis</name>
    <dbReference type="NCBI Taxonomy" id="1084523"/>
    <lineage>
        <taxon>Bacteria</taxon>
        <taxon>Pseudomonadati</taxon>
        <taxon>Bacteroidota</taxon>
        <taxon>Cytophagia</taxon>
        <taxon>Cytophagales</taxon>
        <taxon>Hymenobacteraceae</taxon>
        <taxon>Hymenobacter</taxon>
    </lineage>
</organism>
<evidence type="ECO:0008006" key="4">
    <source>
        <dbReference type="Google" id="ProtNLM"/>
    </source>
</evidence>
<keyword evidence="1" id="KW-0812">Transmembrane</keyword>
<keyword evidence="3" id="KW-1185">Reference proteome</keyword>
<dbReference type="InterPro" id="IPR011990">
    <property type="entry name" value="TPR-like_helical_dom_sf"/>
</dbReference>
<dbReference type="RefSeq" id="WP_345221624.1">
    <property type="nucleotide sequence ID" value="NZ_BAABHA010000002.1"/>
</dbReference>
<accession>A0ABP8IVJ6</accession>
<feature type="transmembrane region" description="Helical" evidence="1">
    <location>
        <begin position="311"/>
        <end position="331"/>
    </location>
</feature>
<reference evidence="3" key="1">
    <citation type="journal article" date="2019" name="Int. J. Syst. Evol. Microbiol.">
        <title>The Global Catalogue of Microorganisms (GCM) 10K type strain sequencing project: providing services to taxonomists for standard genome sequencing and annotation.</title>
        <authorList>
            <consortium name="The Broad Institute Genomics Platform"/>
            <consortium name="The Broad Institute Genome Sequencing Center for Infectious Disease"/>
            <person name="Wu L."/>
            <person name="Ma J."/>
        </authorList>
    </citation>
    <scope>NUCLEOTIDE SEQUENCE [LARGE SCALE GENOMIC DNA]</scope>
    <source>
        <strain evidence="3">JCM 17924</strain>
    </source>
</reference>
<feature type="transmembrane region" description="Helical" evidence="1">
    <location>
        <begin position="343"/>
        <end position="362"/>
    </location>
</feature>
<dbReference type="SUPFAM" id="SSF48452">
    <property type="entry name" value="TPR-like"/>
    <property type="match status" value="2"/>
</dbReference>
<feature type="transmembrane region" description="Helical" evidence="1">
    <location>
        <begin position="116"/>
        <end position="132"/>
    </location>
</feature>
<feature type="transmembrane region" description="Helical" evidence="1">
    <location>
        <begin position="169"/>
        <end position="189"/>
    </location>
</feature>
<evidence type="ECO:0000313" key="3">
    <source>
        <dbReference type="Proteomes" id="UP001500454"/>
    </source>
</evidence>
<proteinExistence type="predicted"/>
<name>A0ABP8IVJ6_9BACT</name>
<gene>
    <name evidence="2" type="ORF">GCM10023186_08060</name>
</gene>
<feature type="transmembrane region" description="Helical" evidence="1">
    <location>
        <begin position="86"/>
        <end position="109"/>
    </location>
</feature>
<dbReference type="Proteomes" id="UP001500454">
    <property type="component" value="Unassembled WGS sequence"/>
</dbReference>
<feature type="transmembrane region" description="Helical" evidence="1">
    <location>
        <begin position="276"/>
        <end position="299"/>
    </location>
</feature>
<feature type="transmembrane region" description="Helical" evidence="1">
    <location>
        <begin position="12"/>
        <end position="34"/>
    </location>
</feature>
<keyword evidence="1" id="KW-1133">Transmembrane helix</keyword>
<dbReference type="Gene3D" id="1.25.40.10">
    <property type="entry name" value="Tetratricopeptide repeat domain"/>
    <property type="match status" value="1"/>
</dbReference>
<feature type="transmembrane region" description="Helical" evidence="1">
    <location>
        <begin position="144"/>
        <end position="164"/>
    </location>
</feature>
<sequence length="898" mass="98498">MPDPVAKPLRFRGFTALLGTLVVLALGLALYQFFTGNDHTLPVGTVAQLTPRPVTVAQIPTGLDSLALQANGYLITQTRDVGGPELWPAAATLWVALLAVSLVVWLAVVSTLARRGFIGGMAVVIFLLMSLNTDLLEVFGTQRYFLLLMLVVLGGVAFVLNAVLERVSLIARIGLFALLVLSLGLLLYVRAPYPATYITLHLAAYGTLAGAAATTLLALWVGIELIFGLLWLNTQGPTPQSRFGLLPFVLTSILLLGSLLLYYLNGGQLQIFPGGIYLDPYVILLLAAAAGWWSLPLRARTYGESLPYRSAALLYLTVLLLAIASVGYAAATANGPVLAAGRQLAALSMLCIGTAFLLYVLFNFTPLIRQRMRVFRVAYEPRLVPFYTVYLLGFAALVAVLLRNKFDLLDQASAGQYVQLGDLTRFQSEGQPDDEYLTLLAERYYAEADQLDPRNARAALGRAALYRQVSQRQNEINILRLTLLREPNEKVLLRLAARFDQPSDFFDQQLILREGLGSFPASRWLNAEMAQLYARSALTDSVIYYHQRALAADDTDPVVHTNWLAFLLKNDQLTAARAATSKQAFPEWPAWRSNQTLLRLMAGETAAPEPLALPDSVLNVPQFARLYHTGLQHAARRDTSLLPLLHSLRQLPANDAFADQLMFLQALTRLRGPRPAAGFDQLENLAAGNSSYYHHVLGLYLLERGLYASAAARLTRAQQSGNPSSALARSYAFALNAQPDSALAVSRQSTDSTLVSGFGRLLPVLPLQTKAPVYQPTAQEFRRAATLPKNRAEAAYRSLAEADPFAEDGIIQAADFLAKDGKYLAAYEMLRRALQYNPESVALLKRFVLAADDAGLTNYAEDALRKLRPLLPSAEYTTFQGQHDKRRAVHRAAAAPWD</sequence>
<keyword evidence="1" id="KW-0472">Membrane</keyword>
<dbReference type="EMBL" id="BAABHA010000002">
    <property type="protein sequence ID" value="GAA4375409.1"/>
    <property type="molecule type" value="Genomic_DNA"/>
</dbReference>
<evidence type="ECO:0000256" key="1">
    <source>
        <dbReference type="SAM" id="Phobius"/>
    </source>
</evidence>
<feature type="transmembrane region" description="Helical" evidence="1">
    <location>
        <begin position="383"/>
        <end position="402"/>
    </location>
</feature>
<evidence type="ECO:0000313" key="2">
    <source>
        <dbReference type="EMBL" id="GAA4375409.1"/>
    </source>
</evidence>
<protein>
    <recommendedName>
        <fullName evidence="4">Tetratricopeptide repeat protein</fullName>
    </recommendedName>
</protein>
<feature type="transmembrane region" description="Helical" evidence="1">
    <location>
        <begin position="209"/>
        <end position="232"/>
    </location>
</feature>
<feature type="transmembrane region" description="Helical" evidence="1">
    <location>
        <begin position="244"/>
        <end position="264"/>
    </location>
</feature>
<comment type="caution">
    <text evidence="2">The sequence shown here is derived from an EMBL/GenBank/DDBJ whole genome shotgun (WGS) entry which is preliminary data.</text>
</comment>